<keyword evidence="1 4" id="KW-0808">Transferase</keyword>
<keyword evidence="2" id="KW-0677">Repeat</keyword>
<proteinExistence type="predicted"/>
<dbReference type="GO" id="GO:0004792">
    <property type="term" value="F:thiosulfate-cyanide sulfurtransferase activity"/>
    <property type="evidence" value="ECO:0007669"/>
    <property type="project" value="InterPro"/>
</dbReference>
<dbReference type="InterPro" id="IPR001763">
    <property type="entry name" value="Rhodanese-like_dom"/>
</dbReference>
<evidence type="ECO:0000256" key="2">
    <source>
        <dbReference type="ARBA" id="ARBA00022737"/>
    </source>
</evidence>
<dbReference type="PANTHER" id="PTHR11364">
    <property type="entry name" value="THIOSULFATE SULFERTANSFERASE"/>
    <property type="match status" value="1"/>
</dbReference>
<gene>
    <name evidence="4" type="ORF">BVH74_15890</name>
</gene>
<reference evidence="4 5" key="1">
    <citation type="submission" date="2017-03" db="EMBL/GenBank/DDBJ databases">
        <title>Complete genome sequence of the novel DNRA strain Pseudomonas sp. S-6-2 isolated from Chinese polluted river sediment. Journal of Biotechnology.</title>
        <authorList>
            <person name="Li J."/>
            <person name="Xiang F."/>
            <person name="Wang L."/>
            <person name="Xi L."/>
            <person name="Liu J."/>
        </authorList>
    </citation>
    <scope>NUCLEOTIDE SEQUENCE [LARGE SCALE GENOMIC DNA]</scope>
    <source>
        <strain evidence="4 5">S-6-2</strain>
    </source>
</reference>
<dbReference type="CDD" id="cd01448">
    <property type="entry name" value="TST_Repeat_1"/>
    <property type="match status" value="1"/>
</dbReference>
<feature type="domain" description="Rhodanese" evidence="3">
    <location>
        <begin position="166"/>
        <end position="277"/>
    </location>
</feature>
<dbReference type="SMART" id="SM00450">
    <property type="entry name" value="RHOD"/>
    <property type="match status" value="2"/>
</dbReference>
<feature type="domain" description="Rhodanese" evidence="3">
    <location>
        <begin position="15"/>
        <end position="135"/>
    </location>
</feature>
<evidence type="ECO:0000313" key="5">
    <source>
        <dbReference type="Proteomes" id="UP000243488"/>
    </source>
</evidence>
<dbReference type="AlphaFoldDB" id="A0A1V0B8C5"/>
<accession>A0A1V0B8C5</accession>
<dbReference type="PANTHER" id="PTHR11364:SF27">
    <property type="entry name" value="SULFURTRANSFERASE"/>
    <property type="match status" value="1"/>
</dbReference>
<dbReference type="InterPro" id="IPR001307">
    <property type="entry name" value="Thiosulphate_STrfase_CS"/>
</dbReference>
<dbReference type="PROSITE" id="PS00380">
    <property type="entry name" value="RHODANESE_1"/>
    <property type="match status" value="1"/>
</dbReference>
<protein>
    <submittedName>
        <fullName evidence="4">Sulfurtransferase</fullName>
    </submittedName>
</protein>
<dbReference type="Gene3D" id="3.40.250.10">
    <property type="entry name" value="Rhodanese-like domain"/>
    <property type="match status" value="2"/>
</dbReference>
<dbReference type="KEGG" id="ppha:BVH74_15890"/>
<dbReference type="InterPro" id="IPR036873">
    <property type="entry name" value="Rhodanese-like_dom_sf"/>
</dbReference>
<keyword evidence="5" id="KW-1185">Reference proteome</keyword>
<dbReference type="SUPFAM" id="SSF52821">
    <property type="entry name" value="Rhodanese/Cell cycle control phosphatase"/>
    <property type="match status" value="2"/>
</dbReference>
<evidence type="ECO:0000259" key="3">
    <source>
        <dbReference type="PROSITE" id="PS50206"/>
    </source>
</evidence>
<name>A0A1V0B8C5_9GAMM</name>
<evidence type="ECO:0000313" key="4">
    <source>
        <dbReference type="EMBL" id="AQZ96141.1"/>
    </source>
</evidence>
<dbReference type="Proteomes" id="UP000243488">
    <property type="component" value="Chromosome"/>
</dbReference>
<dbReference type="STRING" id="1931241.BVH74_15890"/>
<dbReference type="CDD" id="cd01449">
    <property type="entry name" value="TST_Repeat_2"/>
    <property type="match status" value="1"/>
</dbReference>
<dbReference type="RefSeq" id="WP_080051049.1">
    <property type="nucleotide sequence ID" value="NZ_CP020100.1"/>
</dbReference>
<dbReference type="PROSITE" id="PS50206">
    <property type="entry name" value="RHODANESE_3"/>
    <property type="match status" value="2"/>
</dbReference>
<organism evidence="4 5">
    <name type="scientific">Halopseudomonas phragmitis</name>
    <dbReference type="NCBI Taxonomy" id="1931241"/>
    <lineage>
        <taxon>Bacteria</taxon>
        <taxon>Pseudomonadati</taxon>
        <taxon>Pseudomonadota</taxon>
        <taxon>Gammaproteobacteria</taxon>
        <taxon>Pseudomonadales</taxon>
        <taxon>Pseudomonadaceae</taxon>
        <taxon>Halopseudomonas</taxon>
    </lineage>
</organism>
<evidence type="ECO:0000256" key="1">
    <source>
        <dbReference type="ARBA" id="ARBA00022679"/>
    </source>
</evidence>
<dbReference type="EMBL" id="CP020100">
    <property type="protein sequence ID" value="AQZ96141.1"/>
    <property type="molecule type" value="Genomic_DNA"/>
</dbReference>
<dbReference type="Pfam" id="PF00581">
    <property type="entry name" value="Rhodanese"/>
    <property type="match status" value="2"/>
</dbReference>
<dbReference type="InterPro" id="IPR045078">
    <property type="entry name" value="TST/MPST-like"/>
</dbReference>
<sequence length="282" mass="30365">MSQLIDTQALAERLEDSELCLFDLRFSLEQPGQGRLDFAAGHIPGARYLHLDDDLSAAVVPGQTGRHPLPDPERLSACLRRNGVNGDSLVVVYDDGPGLFAARLWWLLRWLGHERVKLLNGGLRAWVASGRPLSSETPRPAVEGNFQGRADHARLIDAAEILRRQGDPALQLLDARGAPRYAGEQEPIDPVAGHIPGAACLPCVANVGADGLWLPAAELAARFKPWQGEGQVLACYCGSGVTACHNILAAVEAGLPEPRLYAGSWSEWITDPQRPVATGMTP</sequence>